<dbReference type="Pfam" id="PF10990">
    <property type="entry name" value="DUF2809"/>
    <property type="match status" value="1"/>
</dbReference>
<dbReference type="EMBL" id="FUHW01000023">
    <property type="protein sequence ID" value="SJM59844.1"/>
    <property type="molecule type" value="Genomic_DNA"/>
</dbReference>
<keyword evidence="2" id="KW-0812">Transmembrane</keyword>
<keyword evidence="2" id="KW-0472">Membrane</keyword>
<gene>
    <name evidence="3" type="ORF">FM101_06030</name>
</gene>
<reference evidence="3 4" key="1">
    <citation type="submission" date="2017-02" db="EMBL/GenBank/DDBJ databases">
        <authorList>
            <person name="Peterson S.W."/>
        </authorList>
    </citation>
    <scope>NUCLEOTIDE SEQUENCE [LARGE SCALE GENOMIC DNA]</scope>
    <source>
        <strain evidence="3 4">B Ar 00.02</strain>
    </source>
</reference>
<sequence>MAAVSVIPVGLTARFLLPAGLADIAGGALYTVLIYLVVGLIKPAWRPFRVAIWAFCVSTLVELLQLTALPSALSAVVPPIRLVLGTTFSLTDLPAYALGAFLVLSLDCLLMRQRQRQRRSRQTASTSLRQARDGSHSE</sequence>
<keyword evidence="2" id="KW-1133">Transmembrane helix</keyword>
<dbReference type="AlphaFoldDB" id="A0A1R4FV73"/>
<feature type="transmembrane region" description="Helical" evidence="2">
    <location>
        <begin position="15"/>
        <end position="38"/>
    </location>
</feature>
<feature type="transmembrane region" description="Helical" evidence="2">
    <location>
        <begin position="93"/>
        <end position="111"/>
    </location>
</feature>
<dbReference type="Proteomes" id="UP000195913">
    <property type="component" value="Unassembled WGS sequence"/>
</dbReference>
<evidence type="ECO:0000256" key="1">
    <source>
        <dbReference type="SAM" id="MobiDB-lite"/>
    </source>
</evidence>
<evidence type="ECO:0000256" key="2">
    <source>
        <dbReference type="SAM" id="Phobius"/>
    </source>
</evidence>
<keyword evidence="4" id="KW-1185">Reference proteome</keyword>
<organism evidence="3 4">
    <name type="scientific">Arthrobacter rhombi</name>
    <dbReference type="NCBI Taxonomy" id="71253"/>
    <lineage>
        <taxon>Bacteria</taxon>
        <taxon>Bacillati</taxon>
        <taxon>Actinomycetota</taxon>
        <taxon>Actinomycetes</taxon>
        <taxon>Micrococcales</taxon>
        <taxon>Micrococcaceae</taxon>
        <taxon>Arthrobacter</taxon>
    </lineage>
</organism>
<feature type="transmembrane region" description="Helical" evidence="2">
    <location>
        <begin position="50"/>
        <end position="73"/>
    </location>
</feature>
<evidence type="ECO:0000313" key="3">
    <source>
        <dbReference type="EMBL" id="SJM59844.1"/>
    </source>
</evidence>
<proteinExistence type="predicted"/>
<name>A0A1R4FV73_9MICC</name>
<protein>
    <submittedName>
        <fullName evidence="3">Putative integral membrane protein</fullName>
    </submittedName>
</protein>
<accession>A0A1R4FV73</accession>
<dbReference type="InterPro" id="IPR021257">
    <property type="entry name" value="DUF2809"/>
</dbReference>
<evidence type="ECO:0000313" key="4">
    <source>
        <dbReference type="Proteomes" id="UP000195913"/>
    </source>
</evidence>
<feature type="region of interest" description="Disordered" evidence="1">
    <location>
        <begin position="118"/>
        <end position="138"/>
    </location>
</feature>